<dbReference type="Proteomes" id="UP000315677">
    <property type="component" value="Unassembled WGS sequence"/>
</dbReference>
<dbReference type="EMBL" id="VFPA01000001">
    <property type="protein sequence ID" value="TQM16258.1"/>
    <property type="molecule type" value="Genomic_DNA"/>
</dbReference>
<name>A0A543E3T1_9PSEU</name>
<dbReference type="SUPFAM" id="SSF53335">
    <property type="entry name" value="S-adenosyl-L-methionine-dependent methyltransferases"/>
    <property type="match status" value="1"/>
</dbReference>
<keyword evidence="2" id="KW-0489">Methyltransferase</keyword>
<proteinExistence type="predicted"/>
<reference evidence="2 3" key="1">
    <citation type="submission" date="2019-06" db="EMBL/GenBank/DDBJ databases">
        <title>Sequencing the genomes of 1000 actinobacteria strains.</title>
        <authorList>
            <person name="Klenk H.-P."/>
        </authorList>
    </citation>
    <scope>NUCLEOTIDE SEQUENCE [LARGE SCALE GENOMIC DNA]</scope>
    <source>
        <strain evidence="2 3">DSM 45301</strain>
    </source>
</reference>
<dbReference type="Gene3D" id="3.40.50.150">
    <property type="entry name" value="Vaccinia Virus protein VP39"/>
    <property type="match status" value="1"/>
</dbReference>
<dbReference type="CDD" id="cd02440">
    <property type="entry name" value="AdoMet_MTases"/>
    <property type="match status" value="1"/>
</dbReference>
<dbReference type="AlphaFoldDB" id="A0A543E3T1"/>
<dbReference type="Pfam" id="PF08241">
    <property type="entry name" value="Methyltransf_11"/>
    <property type="match status" value="1"/>
</dbReference>
<sequence length="217" mass="23727">MGVVSPAASLARHTACVTEPEGRPGTDAPDYAERLKTLEQARWKQWLDVQAPYRWNIRRLGLGRTLDIGCGLGRNLAHLGGDGVGVDHNASSVAVARERGLEAYTSDEFLQGPQAREGAFDSLLAAHVVEHMTEEDAVGLLRTYLPFVRKGGKVVLITPQEKGYTTDATHVRFCGFAEVAALCETVGLTVARQYSFPFPRPAGRVFPYNEFVTLARN</sequence>
<dbReference type="GO" id="GO:0008168">
    <property type="term" value="F:methyltransferase activity"/>
    <property type="evidence" value="ECO:0007669"/>
    <property type="project" value="UniProtKB-KW"/>
</dbReference>
<keyword evidence="2" id="KW-0808">Transferase</keyword>
<accession>A0A543E3T1</accession>
<dbReference type="InterPro" id="IPR029063">
    <property type="entry name" value="SAM-dependent_MTases_sf"/>
</dbReference>
<keyword evidence="3" id="KW-1185">Reference proteome</keyword>
<evidence type="ECO:0000313" key="3">
    <source>
        <dbReference type="Proteomes" id="UP000315677"/>
    </source>
</evidence>
<dbReference type="InterPro" id="IPR013216">
    <property type="entry name" value="Methyltransf_11"/>
</dbReference>
<feature type="domain" description="Methyltransferase type 11" evidence="1">
    <location>
        <begin position="66"/>
        <end position="155"/>
    </location>
</feature>
<gene>
    <name evidence="2" type="ORF">FB558_3066</name>
</gene>
<comment type="caution">
    <text evidence="2">The sequence shown here is derived from an EMBL/GenBank/DDBJ whole genome shotgun (WGS) entry which is preliminary data.</text>
</comment>
<dbReference type="GO" id="GO:0032259">
    <property type="term" value="P:methylation"/>
    <property type="evidence" value="ECO:0007669"/>
    <property type="project" value="UniProtKB-KW"/>
</dbReference>
<evidence type="ECO:0000259" key="1">
    <source>
        <dbReference type="Pfam" id="PF08241"/>
    </source>
</evidence>
<protein>
    <submittedName>
        <fullName evidence="2">Methyltransferase family protein</fullName>
    </submittedName>
</protein>
<organism evidence="2 3">
    <name type="scientific">Pseudonocardia kunmingensis</name>
    <dbReference type="NCBI Taxonomy" id="630975"/>
    <lineage>
        <taxon>Bacteria</taxon>
        <taxon>Bacillati</taxon>
        <taxon>Actinomycetota</taxon>
        <taxon>Actinomycetes</taxon>
        <taxon>Pseudonocardiales</taxon>
        <taxon>Pseudonocardiaceae</taxon>
        <taxon>Pseudonocardia</taxon>
    </lineage>
</organism>
<evidence type="ECO:0000313" key="2">
    <source>
        <dbReference type="EMBL" id="TQM16258.1"/>
    </source>
</evidence>